<reference evidence="16 17" key="1">
    <citation type="submission" date="2019-08" db="EMBL/GenBank/DDBJ databases">
        <title>In-depth cultivation of the pig gut microbiome towards novel bacterial diversity and tailored functional studies.</title>
        <authorList>
            <person name="Wylensek D."/>
            <person name="Hitch T.C.A."/>
            <person name="Clavel T."/>
        </authorList>
    </citation>
    <scope>NUCLEOTIDE SEQUENCE [LARGE SCALE GENOMIC DNA]</scope>
    <source>
        <strain evidence="16 17">NM-380-WT-3C1</strain>
    </source>
</reference>
<dbReference type="Gene3D" id="1.10.460.10">
    <property type="entry name" value="Topoisomerase I, domain 2"/>
    <property type="match status" value="1"/>
</dbReference>
<dbReference type="PROSITE" id="PS50880">
    <property type="entry name" value="TOPRIM"/>
    <property type="match status" value="1"/>
</dbReference>
<name>A0A7X2PDX6_9SPIO</name>
<evidence type="ECO:0000256" key="4">
    <source>
        <dbReference type="ARBA" id="ARBA00022723"/>
    </source>
</evidence>
<evidence type="ECO:0000256" key="2">
    <source>
        <dbReference type="ARBA" id="ARBA00009446"/>
    </source>
</evidence>
<evidence type="ECO:0000256" key="10">
    <source>
        <dbReference type="ARBA" id="ARBA00031985"/>
    </source>
</evidence>
<sequence length="744" mass="84550">MKKIVIAEKPSVAREIAKTLLCFDRGPGYIEGNKYIVTWALGHLVELCDPAHYSERYKRWSLKDLPMLPETLDQEVIEDTKEQFDNIEALFKRSDIEGVVIATDAGREGELVARWILKLISYSGKLERLWISSQTEKAIKEGFENLAPAELYDDLYHAAEARSAADWYVGMNVSRALTCQYDAKLSAGRVQTPTLALMTKREDERDEFLGRGYYTARADFGLFSASYYPEENTIRFTDKETKELFESSFIGKEGIVTSLSKEDKEDKPPLLYDLTELQRDANLSYGFSAKETLDTLQRLYEVHKIVTYPRTDSRYLTSDIVPTLKDRVRALSNSDFSPVAKAFLENGYSFDTDRYVQEALVSDHHAIIPTEEMVKPEKLSNDELRLFKLIALRFLEALCEPYKYTTTTCVIDCEGKLFKTRVTLATNKGWRRVGEEVGIRSTAAADNLDTSFAILRLKEGAKVKIEDITVKENTTTPPERYTDATLLSAMEHAGRFVDDAQLKSNLTNGLGTPATRADIIEKLVQNHYVEREGKYFVPTPKGREVVRLAPKVLQSAELTGVWEGRLESISRGKENPDLFIKDIKKMASELVDEVKNSSLIFEPHFVDSKKCPYCGAEMMKSIAMDSSVHYICQRLSCSYEEREVKVAIDTGANIKLKRTPQFTSDGKVKVNLKKSSVKLPKVVYETKLEVVRESKRKRDFSSQSHVERKNNIKSSSFSDMGGGTFADFFKQSQERAERRGKNRK</sequence>
<keyword evidence="5" id="KW-0460">Magnesium</keyword>
<dbReference type="Gene3D" id="3.40.50.140">
    <property type="match status" value="1"/>
</dbReference>
<keyword evidence="8 16" id="KW-0413">Isomerase</keyword>
<dbReference type="InterPro" id="IPR003602">
    <property type="entry name" value="Topo_IA_DNA-bd_dom"/>
</dbReference>
<dbReference type="GO" id="GO:0046872">
    <property type="term" value="F:metal ion binding"/>
    <property type="evidence" value="ECO:0007669"/>
    <property type="project" value="UniProtKB-KW"/>
</dbReference>
<dbReference type="EC" id="5.6.2.1" evidence="3"/>
<evidence type="ECO:0000256" key="8">
    <source>
        <dbReference type="ARBA" id="ARBA00023235"/>
    </source>
</evidence>
<dbReference type="InterPro" id="IPR023405">
    <property type="entry name" value="Topo_IA_core_domain"/>
</dbReference>
<dbReference type="NCBIfam" id="NF005829">
    <property type="entry name" value="PRK07726.1"/>
    <property type="match status" value="1"/>
</dbReference>
<dbReference type="Gene3D" id="2.70.20.10">
    <property type="entry name" value="Topoisomerase I, domain 3"/>
    <property type="match status" value="1"/>
</dbReference>
<dbReference type="InterPro" id="IPR003601">
    <property type="entry name" value="Topo_IA_2"/>
</dbReference>
<dbReference type="AlphaFoldDB" id="A0A7X2PDX6"/>
<dbReference type="InterPro" id="IPR000380">
    <property type="entry name" value="Topo_IA"/>
</dbReference>
<comment type="similarity">
    <text evidence="2">Belongs to the type IA topoisomerase family.</text>
</comment>
<dbReference type="RefSeq" id="WP_154425537.1">
    <property type="nucleotide sequence ID" value="NZ_VUNN01000013.1"/>
</dbReference>
<feature type="domain" description="Topo IA-type catalytic" evidence="15">
    <location>
        <begin position="152"/>
        <end position="591"/>
    </location>
</feature>
<evidence type="ECO:0000256" key="1">
    <source>
        <dbReference type="ARBA" id="ARBA00000213"/>
    </source>
</evidence>
<dbReference type="PANTHER" id="PTHR11390">
    <property type="entry name" value="PROKARYOTIC DNA TOPOISOMERASE"/>
    <property type="match status" value="1"/>
</dbReference>
<dbReference type="InterPro" id="IPR034144">
    <property type="entry name" value="TOPRIM_TopoIII"/>
</dbReference>
<dbReference type="Pfam" id="PF01751">
    <property type="entry name" value="Toprim"/>
    <property type="match status" value="1"/>
</dbReference>
<dbReference type="GO" id="GO:0043597">
    <property type="term" value="C:cytoplasmic replication fork"/>
    <property type="evidence" value="ECO:0007669"/>
    <property type="project" value="TreeGrafter"/>
</dbReference>
<accession>A0A7X2PDX6</accession>
<dbReference type="GO" id="GO:0006281">
    <property type="term" value="P:DNA repair"/>
    <property type="evidence" value="ECO:0007669"/>
    <property type="project" value="TreeGrafter"/>
</dbReference>
<evidence type="ECO:0000313" key="16">
    <source>
        <dbReference type="EMBL" id="MSU06565.1"/>
    </source>
</evidence>
<dbReference type="GO" id="GO:0006310">
    <property type="term" value="P:DNA recombination"/>
    <property type="evidence" value="ECO:0007669"/>
    <property type="project" value="TreeGrafter"/>
</dbReference>
<evidence type="ECO:0000259" key="15">
    <source>
        <dbReference type="PROSITE" id="PS52039"/>
    </source>
</evidence>
<dbReference type="InterPro" id="IPR013497">
    <property type="entry name" value="Topo_IA_cen"/>
</dbReference>
<evidence type="ECO:0000256" key="13">
    <source>
        <dbReference type="SAM" id="MobiDB-lite"/>
    </source>
</evidence>
<dbReference type="InterPro" id="IPR013824">
    <property type="entry name" value="Topo_IA_cen_sub1"/>
</dbReference>
<dbReference type="PROSITE" id="PS52039">
    <property type="entry name" value="TOPO_IA_2"/>
    <property type="match status" value="1"/>
</dbReference>
<dbReference type="PRINTS" id="PR00417">
    <property type="entry name" value="PRTPISMRASEI"/>
</dbReference>
<comment type="caution">
    <text evidence="16">The sequence shown here is derived from an EMBL/GenBank/DDBJ whole genome shotgun (WGS) entry which is preliminary data.</text>
</comment>
<dbReference type="InterPro" id="IPR013826">
    <property type="entry name" value="Topo_IA_cen_sub3"/>
</dbReference>
<dbReference type="InterPro" id="IPR005738">
    <property type="entry name" value="TopoIII"/>
</dbReference>
<feature type="region of interest" description="Disordered" evidence="13">
    <location>
        <begin position="695"/>
        <end position="725"/>
    </location>
</feature>
<organism evidence="16 17">
    <name type="scientific">Bullifex porci</name>
    <dbReference type="NCBI Taxonomy" id="2606638"/>
    <lineage>
        <taxon>Bacteria</taxon>
        <taxon>Pseudomonadati</taxon>
        <taxon>Spirochaetota</taxon>
        <taxon>Spirochaetia</taxon>
        <taxon>Spirochaetales</taxon>
        <taxon>Spirochaetaceae</taxon>
        <taxon>Bullifex</taxon>
    </lineage>
</organism>
<dbReference type="GO" id="GO:0003917">
    <property type="term" value="F:DNA topoisomerase type I (single strand cut, ATP-independent) activity"/>
    <property type="evidence" value="ECO:0007669"/>
    <property type="project" value="UniProtKB-EC"/>
</dbReference>
<dbReference type="CDD" id="cd00186">
    <property type="entry name" value="TOP1Ac"/>
    <property type="match status" value="1"/>
</dbReference>
<dbReference type="InterPro" id="IPR006171">
    <property type="entry name" value="TOPRIM_dom"/>
</dbReference>
<evidence type="ECO:0000256" key="6">
    <source>
        <dbReference type="ARBA" id="ARBA00023029"/>
    </source>
</evidence>
<evidence type="ECO:0000256" key="12">
    <source>
        <dbReference type="ARBA" id="ARBA00032877"/>
    </source>
</evidence>
<comment type="catalytic activity">
    <reaction evidence="1">
        <text>ATP-independent breakage of single-stranded DNA, followed by passage and rejoining.</text>
        <dbReference type="EC" id="5.6.2.1"/>
    </reaction>
</comment>
<gene>
    <name evidence="16" type="primary">topB</name>
    <name evidence="16" type="ORF">FYJ80_07195</name>
</gene>
<evidence type="ECO:0000256" key="7">
    <source>
        <dbReference type="ARBA" id="ARBA00023125"/>
    </source>
</evidence>
<dbReference type="GO" id="GO:0003677">
    <property type="term" value="F:DNA binding"/>
    <property type="evidence" value="ECO:0007669"/>
    <property type="project" value="UniProtKB-KW"/>
</dbReference>
<dbReference type="Pfam" id="PF01131">
    <property type="entry name" value="Topoisom_bac"/>
    <property type="match status" value="1"/>
</dbReference>
<dbReference type="NCBIfam" id="TIGR01056">
    <property type="entry name" value="topB"/>
    <property type="match status" value="1"/>
</dbReference>
<dbReference type="SMART" id="SM00437">
    <property type="entry name" value="TOP1Ac"/>
    <property type="match status" value="1"/>
</dbReference>
<feature type="domain" description="Toprim" evidence="14">
    <location>
        <begin position="2"/>
        <end position="135"/>
    </location>
</feature>
<dbReference type="SUPFAM" id="SSF56712">
    <property type="entry name" value="Prokaryotic type I DNA topoisomerase"/>
    <property type="match status" value="1"/>
</dbReference>
<protein>
    <recommendedName>
        <fullName evidence="3">DNA topoisomerase</fullName>
        <ecNumber evidence="3">5.6.2.1</ecNumber>
    </recommendedName>
    <alternativeName>
        <fullName evidence="12">Omega-protein</fullName>
    </alternativeName>
    <alternativeName>
        <fullName evidence="11">Relaxing enzyme</fullName>
    </alternativeName>
    <alternativeName>
        <fullName evidence="9">Swivelase</fullName>
    </alternativeName>
    <alternativeName>
        <fullName evidence="10">Untwisting enzyme</fullName>
    </alternativeName>
</protein>
<evidence type="ECO:0000256" key="11">
    <source>
        <dbReference type="ARBA" id="ARBA00032235"/>
    </source>
</evidence>
<evidence type="ECO:0000259" key="14">
    <source>
        <dbReference type="PROSITE" id="PS50880"/>
    </source>
</evidence>
<evidence type="ECO:0000256" key="3">
    <source>
        <dbReference type="ARBA" id="ARBA00012891"/>
    </source>
</evidence>
<evidence type="ECO:0000256" key="9">
    <source>
        <dbReference type="ARBA" id="ARBA00030003"/>
    </source>
</evidence>
<evidence type="ECO:0000256" key="5">
    <source>
        <dbReference type="ARBA" id="ARBA00022842"/>
    </source>
</evidence>
<dbReference type="Proteomes" id="UP000460549">
    <property type="component" value="Unassembled WGS sequence"/>
</dbReference>
<dbReference type="InterPro" id="IPR013825">
    <property type="entry name" value="Topo_IA_cen_sub2"/>
</dbReference>
<proteinExistence type="inferred from homology"/>
<dbReference type="GO" id="GO:0006265">
    <property type="term" value="P:DNA topological change"/>
    <property type="evidence" value="ECO:0007669"/>
    <property type="project" value="InterPro"/>
</dbReference>
<dbReference type="EMBL" id="VUNN01000013">
    <property type="protein sequence ID" value="MSU06565.1"/>
    <property type="molecule type" value="Genomic_DNA"/>
</dbReference>
<dbReference type="PANTHER" id="PTHR11390:SF21">
    <property type="entry name" value="DNA TOPOISOMERASE 3-ALPHA"/>
    <property type="match status" value="1"/>
</dbReference>
<dbReference type="CDD" id="cd03362">
    <property type="entry name" value="TOPRIM_TopoIA_TopoIII"/>
    <property type="match status" value="1"/>
</dbReference>
<dbReference type="PROSITE" id="PS00396">
    <property type="entry name" value="TOPO_IA_1"/>
    <property type="match status" value="1"/>
</dbReference>
<keyword evidence="7" id="KW-0238">DNA-binding</keyword>
<evidence type="ECO:0000313" key="17">
    <source>
        <dbReference type="Proteomes" id="UP000460549"/>
    </source>
</evidence>
<dbReference type="Gene3D" id="1.10.290.10">
    <property type="entry name" value="Topoisomerase I, domain 4"/>
    <property type="match status" value="1"/>
</dbReference>
<dbReference type="InterPro" id="IPR023406">
    <property type="entry name" value="Topo_IA_AS"/>
</dbReference>
<dbReference type="SMART" id="SM00493">
    <property type="entry name" value="TOPRIM"/>
    <property type="match status" value="1"/>
</dbReference>
<dbReference type="SMART" id="SM00436">
    <property type="entry name" value="TOP1Bc"/>
    <property type="match status" value="1"/>
</dbReference>
<keyword evidence="4" id="KW-0479">Metal-binding</keyword>
<keyword evidence="6" id="KW-0799">Topoisomerase</keyword>
<keyword evidence="17" id="KW-1185">Reference proteome</keyword>